<evidence type="ECO:0000313" key="8">
    <source>
        <dbReference type="Proteomes" id="UP000648535"/>
    </source>
</evidence>
<evidence type="ECO:0000256" key="1">
    <source>
        <dbReference type="ARBA" id="ARBA00021292"/>
    </source>
</evidence>
<dbReference type="PANTHER" id="PTHR45947:SF3">
    <property type="entry name" value="SULFOQUINOVOSYL TRANSFERASE SQD2"/>
    <property type="match status" value="1"/>
</dbReference>
<feature type="domain" description="Glycosyl transferase family 1" evidence="4">
    <location>
        <begin position="190"/>
        <end position="364"/>
    </location>
</feature>
<dbReference type="SUPFAM" id="SSF53756">
    <property type="entry name" value="UDP-Glycosyltransferase/glycogen phosphorylase"/>
    <property type="match status" value="1"/>
</dbReference>
<reference evidence="6" key="2">
    <citation type="submission" date="2020-09" db="EMBL/GenBank/DDBJ databases">
        <authorList>
            <person name="Sun Q."/>
            <person name="Ohkuma M."/>
        </authorList>
    </citation>
    <scope>NUCLEOTIDE SEQUENCE</scope>
    <source>
        <strain evidence="6">JCM 1480</strain>
    </source>
</reference>
<accession>A0A8H9G9M1</accession>
<evidence type="ECO:0000256" key="3">
    <source>
        <dbReference type="ARBA" id="ARBA00022679"/>
    </source>
</evidence>
<comment type="caution">
    <text evidence="6">The sequence shown here is derived from an EMBL/GenBank/DDBJ whole genome shotgun (WGS) entry which is preliminary data.</text>
</comment>
<dbReference type="InterPro" id="IPR050194">
    <property type="entry name" value="Glycosyltransferase_grp1"/>
</dbReference>
<dbReference type="Proteomes" id="UP000746584">
    <property type="component" value="Unassembled WGS sequence"/>
</dbReference>
<dbReference type="Pfam" id="PF13439">
    <property type="entry name" value="Glyco_transf_4"/>
    <property type="match status" value="1"/>
</dbReference>
<evidence type="ECO:0000259" key="5">
    <source>
        <dbReference type="Pfam" id="PF13439"/>
    </source>
</evidence>
<dbReference type="EMBL" id="JAFBCG010000001">
    <property type="protein sequence ID" value="MBM7801991.1"/>
    <property type="molecule type" value="Genomic_DNA"/>
</dbReference>
<dbReference type="AlphaFoldDB" id="A0A8H9G9M1"/>
<dbReference type="PANTHER" id="PTHR45947">
    <property type="entry name" value="SULFOQUINOVOSYL TRANSFERASE SQD2"/>
    <property type="match status" value="1"/>
</dbReference>
<keyword evidence="9" id="KW-1185">Reference proteome</keyword>
<dbReference type="Pfam" id="PF00534">
    <property type="entry name" value="Glycos_transf_1"/>
    <property type="match status" value="1"/>
</dbReference>
<dbReference type="InterPro" id="IPR028098">
    <property type="entry name" value="Glyco_trans_4-like_N"/>
</dbReference>
<dbReference type="InterPro" id="IPR001296">
    <property type="entry name" value="Glyco_trans_1"/>
</dbReference>
<reference evidence="6" key="1">
    <citation type="journal article" date="2014" name="Int. J. Syst. Evol. Microbiol.">
        <title>Complete genome sequence of Corynebacterium casei LMG S-19264T (=DSM 44701T), isolated from a smear-ripened cheese.</title>
        <authorList>
            <consortium name="US DOE Joint Genome Institute (JGI-PGF)"/>
            <person name="Walter F."/>
            <person name="Albersmeier A."/>
            <person name="Kalinowski J."/>
            <person name="Ruckert C."/>
        </authorList>
    </citation>
    <scope>NUCLEOTIDE SEQUENCE</scope>
    <source>
        <strain evidence="6">JCM 1480</strain>
    </source>
</reference>
<feature type="domain" description="Glycosyltransferase subfamily 4-like N-terminal" evidence="5">
    <location>
        <begin position="20"/>
        <end position="177"/>
    </location>
</feature>
<evidence type="ECO:0000313" key="9">
    <source>
        <dbReference type="Proteomes" id="UP000746584"/>
    </source>
</evidence>
<dbReference type="RefSeq" id="WP_175329001.1">
    <property type="nucleotide sequence ID" value="NZ_BMOI01000001.1"/>
</dbReference>
<sequence>MTTGRPLRIALVTSGLAITGGLERCVLEDTEELVAAGHEVLVWHRDDGMPRAGEGRPAFERLGVRLVHGTDPRFGVRSALRDVVRFVREGLRLRSWAPDVIWLNRPEYLPYGRVVSAVSRVPLAVHLHHAPNYGRLRPFAGGRTRYLAVSAAMADAWAAVGAPRDRTTIVPNGVDTAEFPPATESAARDARARLGLPEDAPVVLYYGRLSRGKGVVALLEAWGRVRSSAPVRRRVTCPTAGGATHTAPVLVLAGALYPDEEAAVQRAVDALPEGSVVLLPERDDVLPLLHAADLVVVPSVEPEGFGRTVVEAMSTGTPVVAAASGGTAEILSGEWARYTVDPSDAAALAARIVDVLEEAATDPSLGARCREWVSARYGRTPHVAALLAALEEHARR</sequence>
<evidence type="ECO:0000313" key="7">
    <source>
        <dbReference type="EMBL" id="MBM7801991.1"/>
    </source>
</evidence>
<name>A0A8H9G9M1_9MICO</name>
<dbReference type="EMBL" id="BMOI01000001">
    <property type="protein sequence ID" value="GGK86261.1"/>
    <property type="molecule type" value="Genomic_DNA"/>
</dbReference>
<evidence type="ECO:0000313" key="6">
    <source>
        <dbReference type="EMBL" id="GGK86261.1"/>
    </source>
</evidence>
<protein>
    <recommendedName>
        <fullName evidence="1">D-inositol 3-phosphate glycosyltransferase</fullName>
    </recommendedName>
</protein>
<dbReference type="GO" id="GO:0016758">
    <property type="term" value="F:hexosyltransferase activity"/>
    <property type="evidence" value="ECO:0007669"/>
    <property type="project" value="TreeGrafter"/>
</dbReference>
<proteinExistence type="predicted"/>
<keyword evidence="3 6" id="KW-0808">Transferase</keyword>
<organism evidence="6 8">
    <name type="scientific">Curtobacterium luteum</name>
    <dbReference type="NCBI Taxonomy" id="33881"/>
    <lineage>
        <taxon>Bacteria</taxon>
        <taxon>Bacillati</taxon>
        <taxon>Actinomycetota</taxon>
        <taxon>Actinomycetes</taxon>
        <taxon>Micrococcales</taxon>
        <taxon>Microbacteriaceae</taxon>
        <taxon>Curtobacterium</taxon>
    </lineage>
</organism>
<dbReference type="GO" id="GO:1901137">
    <property type="term" value="P:carbohydrate derivative biosynthetic process"/>
    <property type="evidence" value="ECO:0007669"/>
    <property type="project" value="UniProtKB-ARBA"/>
</dbReference>
<dbReference type="Proteomes" id="UP000648535">
    <property type="component" value="Unassembled WGS sequence"/>
</dbReference>
<evidence type="ECO:0000259" key="4">
    <source>
        <dbReference type="Pfam" id="PF00534"/>
    </source>
</evidence>
<dbReference type="Gene3D" id="3.40.50.2000">
    <property type="entry name" value="Glycogen Phosphorylase B"/>
    <property type="match status" value="2"/>
</dbReference>
<dbReference type="CDD" id="cd03801">
    <property type="entry name" value="GT4_PimA-like"/>
    <property type="match status" value="1"/>
</dbReference>
<gene>
    <name evidence="6" type="ORF">GCM10009769_00110</name>
    <name evidence="7" type="ORF">JOE58_001242</name>
</gene>
<reference evidence="7 9" key="3">
    <citation type="submission" date="2021-01" db="EMBL/GenBank/DDBJ databases">
        <title>Sequencing the genomes of 1000 actinobacteria strains.</title>
        <authorList>
            <person name="Klenk H.-P."/>
        </authorList>
    </citation>
    <scope>NUCLEOTIDE SEQUENCE [LARGE SCALE GENOMIC DNA]</scope>
    <source>
        <strain evidence="7 9">DSM 20542</strain>
    </source>
</reference>
<keyword evidence="2" id="KW-0328">Glycosyltransferase</keyword>
<evidence type="ECO:0000256" key="2">
    <source>
        <dbReference type="ARBA" id="ARBA00022676"/>
    </source>
</evidence>